<proteinExistence type="predicted"/>
<evidence type="ECO:0000313" key="2">
    <source>
        <dbReference type="EMBL" id="VFJ48117.1"/>
    </source>
</evidence>
<reference evidence="2" key="1">
    <citation type="submission" date="2019-02" db="EMBL/GenBank/DDBJ databases">
        <authorList>
            <person name="Gruber-Vodicka R. H."/>
            <person name="Seah K. B. B."/>
        </authorList>
    </citation>
    <scope>NUCLEOTIDE SEQUENCE</scope>
    <source>
        <strain evidence="2">BECK_DK161</strain>
        <strain evidence="1">BECK_DK47</strain>
    </source>
</reference>
<dbReference type="EMBL" id="CAADEY010000020">
    <property type="protein sequence ID" value="VFJ48117.1"/>
    <property type="molecule type" value="Genomic_DNA"/>
</dbReference>
<dbReference type="AlphaFoldDB" id="A0A450S8C3"/>
<organism evidence="2">
    <name type="scientific">Candidatus Kentrum sp. DK</name>
    <dbReference type="NCBI Taxonomy" id="2126562"/>
    <lineage>
        <taxon>Bacteria</taxon>
        <taxon>Pseudomonadati</taxon>
        <taxon>Pseudomonadota</taxon>
        <taxon>Gammaproteobacteria</taxon>
        <taxon>Candidatus Kentrum</taxon>
    </lineage>
</organism>
<name>A0A450S8C3_9GAMM</name>
<protein>
    <submittedName>
        <fullName evidence="2">Uncharacterized protein</fullName>
    </submittedName>
</protein>
<evidence type="ECO:0000313" key="1">
    <source>
        <dbReference type="EMBL" id="VFJ42451.1"/>
    </source>
</evidence>
<accession>A0A450S8C3</accession>
<gene>
    <name evidence="1" type="ORF">BECKDK2373B_GA0170837_100174</name>
    <name evidence="2" type="ORF">BECKDK2373C_GA0170839_102014</name>
</gene>
<dbReference type="EMBL" id="CAADEX010000001">
    <property type="protein sequence ID" value="VFJ42451.1"/>
    <property type="molecule type" value="Genomic_DNA"/>
</dbReference>
<sequence length="79" mass="8430">MVSDKAWHGRGVARYADDMGKTAVVYTGRGWTMERGVANLGQPEGVHHYRPRTSSVIPATDKNNTVAATTMAGPVGTSQ</sequence>